<comment type="subcellular location">
    <subcellularLocation>
        <location evidence="1">Membrane</location>
        <topology evidence="1">Multi-pass membrane protein</topology>
    </subcellularLocation>
</comment>
<evidence type="ECO:0000256" key="5">
    <source>
        <dbReference type="ARBA" id="ARBA00023136"/>
    </source>
</evidence>
<dbReference type="GO" id="GO:0009941">
    <property type="term" value="C:chloroplast envelope"/>
    <property type="evidence" value="ECO:0007669"/>
    <property type="project" value="UniProtKB-ARBA"/>
</dbReference>
<reference evidence="8 9" key="1">
    <citation type="submission" date="2018-07" db="EMBL/GenBank/DDBJ databases">
        <title>The complete nuclear genome of the prasinophyte Chloropicon primus (CCMP1205).</title>
        <authorList>
            <person name="Pombert J.-F."/>
            <person name="Otis C."/>
            <person name="Turmel M."/>
            <person name="Lemieux C."/>
        </authorList>
    </citation>
    <scope>NUCLEOTIDE SEQUENCE [LARGE SCALE GENOMIC DNA]</scope>
    <source>
        <strain evidence="8 9">CCMP1205</strain>
    </source>
</reference>
<name>A0A5B8MLG0_9CHLO</name>
<evidence type="ECO:0000313" key="8">
    <source>
        <dbReference type="EMBL" id="QDZ21336.1"/>
    </source>
</evidence>
<evidence type="ECO:0000256" key="4">
    <source>
        <dbReference type="ARBA" id="ARBA00022989"/>
    </source>
</evidence>
<dbReference type="InterPro" id="IPR038770">
    <property type="entry name" value="Na+/solute_symporter_sf"/>
</dbReference>
<keyword evidence="3 7" id="KW-0812">Transmembrane</keyword>
<feature type="transmembrane region" description="Helical" evidence="7">
    <location>
        <begin position="263"/>
        <end position="287"/>
    </location>
</feature>
<dbReference type="InterPro" id="IPR004710">
    <property type="entry name" value="Bilac:Na_transpt"/>
</dbReference>
<feature type="transmembrane region" description="Helical" evidence="7">
    <location>
        <begin position="93"/>
        <end position="115"/>
    </location>
</feature>
<dbReference type="AlphaFoldDB" id="A0A5B8MLG0"/>
<feature type="transmembrane region" description="Helical" evidence="7">
    <location>
        <begin position="135"/>
        <end position="157"/>
    </location>
</feature>
<dbReference type="Gene3D" id="1.20.1530.20">
    <property type="match status" value="1"/>
</dbReference>
<comment type="similarity">
    <text evidence="2">Belongs to the bile acid:sodium symporter (BASS) (TC 2.A.28) family.</text>
</comment>
<organism evidence="8 9">
    <name type="scientific">Chloropicon primus</name>
    <dbReference type="NCBI Taxonomy" id="1764295"/>
    <lineage>
        <taxon>Eukaryota</taxon>
        <taxon>Viridiplantae</taxon>
        <taxon>Chlorophyta</taxon>
        <taxon>Chloropicophyceae</taxon>
        <taxon>Chloropicales</taxon>
        <taxon>Chloropicaceae</taxon>
        <taxon>Chloropicon</taxon>
    </lineage>
</organism>
<feature type="transmembrane region" description="Helical" evidence="7">
    <location>
        <begin position="6"/>
        <end position="24"/>
    </location>
</feature>
<dbReference type="PANTHER" id="PTHR10361">
    <property type="entry name" value="SODIUM-BILE ACID COTRANSPORTER"/>
    <property type="match status" value="1"/>
</dbReference>
<evidence type="ECO:0000313" key="9">
    <source>
        <dbReference type="Proteomes" id="UP000316726"/>
    </source>
</evidence>
<dbReference type="Pfam" id="PF01758">
    <property type="entry name" value="SBF"/>
    <property type="match status" value="1"/>
</dbReference>
<dbReference type="InterPro" id="IPR002657">
    <property type="entry name" value="BilAc:Na_symport/Acr3"/>
</dbReference>
<accession>A0A5B8MLG0</accession>
<proteinExistence type="inferred from homology"/>
<feature type="transmembrane region" description="Helical" evidence="7">
    <location>
        <begin position="209"/>
        <end position="230"/>
    </location>
</feature>
<keyword evidence="9" id="KW-1185">Reference proteome</keyword>
<dbReference type="EMBL" id="CP031038">
    <property type="protein sequence ID" value="QDZ21336.1"/>
    <property type="molecule type" value="Genomic_DNA"/>
</dbReference>
<dbReference type="GO" id="GO:0016020">
    <property type="term" value="C:membrane"/>
    <property type="evidence" value="ECO:0007669"/>
    <property type="project" value="UniProtKB-SubCell"/>
</dbReference>
<dbReference type="PANTHER" id="PTHR10361:SF28">
    <property type="entry name" value="P3 PROTEIN-RELATED"/>
    <property type="match status" value="1"/>
</dbReference>
<keyword evidence="5 7" id="KW-0472">Membrane</keyword>
<evidence type="ECO:0000256" key="2">
    <source>
        <dbReference type="ARBA" id="ARBA00006528"/>
    </source>
</evidence>
<evidence type="ECO:0000256" key="3">
    <source>
        <dbReference type="ARBA" id="ARBA00022692"/>
    </source>
</evidence>
<dbReference type="Proteomes" id="UP000316726">
    <property type="component" value="Chromosome 5"/>
</dbReference>
<keyword evidence="4 7" id="KW-1133">Transmembrane helix</keyword>
<evidence type="ECO:0000256" key="1">
    <source>
        <dbReference type="ARBA" id="ARBA00004141"/>
    </source>
</evidence>
<sequence>MTAQEIVLLLSVSVGSLILGACTARKELLEGVCCHWRAALLCIVCKSFLLPFVAWGLSVVWRLDHDVSVGMIILASVPSSPISNLWQWLSCAHIGLGAFLTFASNLSSLVSVQLILKFYLGNIVNETFALDEISILVYTCAYSLPIVVSSVLCYLLLPADKEVHWKWKVLALCLLVTFSTLAFFFVGNSPLGMTVDPIEVFYRRKPRDYFGVMSFLAVNYLIGYGAGRFFRFHPTICRTLSIEVAMQNDWLALHIVRGTHTPLMYIFPVIFYSALQATCGPLVMAIFKHMYQAEKITEYVNENVLHDSFRGPGHFDSEDAEQISLQSRHNQAVSRILGVENKRRYGKPIWHLPTKVKNSLRKPSKSVEGAEQEETLLDSPVFNSKDQFD</sequence>
<protein>
    <submittedName>
        <fullName evidence="8">Uncharacterized protein</fullName>
    </submittedName>
</protein>
<feature type="transmembrane region" description="Helical" evidence="7">
    <location>
        <begin position="169"/>
        <end position="189"/>
    </location>
</feature>
<feature type="region of interest" description="Disordered" evidence="6">
    <location>
        <begin position="361"/>
        <end position="389"/>
    </location>
</feature>
<feature type="transmembrane region" description="Helical" evidence="7">
    <location>
        <begin position="36"/>
        <end position="61"/>
    </location>
</feature>
<evidence type="ECO:0000256" key="7">
    <source>
        <dbReference type="SAM" id="Phobius"/>
    </source>
</evidence>
<evidence type="ECO:0000256" key="6">
    <source>
        <dbReference type="SAM" id="MobiDB-lite"/>
    </source>
</evidence>
<gene>
    <name evidence="8" type="ORF">A3770_05p38540</name>
</gene>